<protein>
    <recommendedName>
        <fullName evidence="10">Cytochrome P450</fullName>
    </recommendedName>
</protein>
<keyword evidence="4 7" id="KW-0560">Oxidoreductase</keyword>
<dbReference type="Proteomes" id="UP000053257">
    <property type="component" value="Unassembled WGS sequence"/>
</dbReference>
<accession>A0A0C3S317</accession>
<feature type="binding site" description="axial binding residue" evidence="6">
    <location>
        <position position="449"/>
    </location>
    <ligand>
        <name>heme</name>
        <dbReference type="ChEBI" id="CHEBI:30413"/>
    </ligand>
    <ligandPart>
        <name>Fe</name>
        <dbReference type="ChEBI" id="CHEBI:18248"/>
    </ligandPart>
</feature>
<evidence type="ECO:0000256" key="5">
    <source>
        <dbReference type="ARBA" id="ARBA00023004"/>
    </source>
</evidence>
<comment type="cofactor">
    <cofactor evidence="1 6">
        <name>heme</name>
        <dbReference type="ChEBI" id="CHEBI:30413"/>
    </cofactor>
</comment>
<dbReference type="InterPro" id="IPR017972">
    <property type="entry name" value="Cyt_P450_CS"/>
</dbReference>
<dbReference type="PROSITE" id="PS00086">
    <property type="entry name" value="CYTOCHROME_P450"/>
    <property type="match status" value="1"/>
</dbReference>
<dbReference type="Gene3D" id="1.10.630.10">
    <property type="entry name" value="Cytochrome P450"/>
    <property type="match status" value="1"/>
</dbReference>
<comment type="similarity">
    <text evidence="2 7">Belongs to the cytochrome P450 family.</text>
</comment>
<dbReference type="InterPro" id="IPR036396">
    <property type="entry name" value="Cyt_P450_sf"/>
</dbReference>
<evidence type="ECO:0000256" key="2">
    <source>
        <dbReference type="ARBA" id="ARBA00010617"/>
    </source>
</evidence>
<dbReference type="GO" id="GO:0005506">
    <property type="term" value="F:iron ion binding"/>
    <property type="evidence" value="ECO:0007669"/>
    <property type="project" value="InterPro"/>
</dbReference>
<reference evidence="8 9" key="1">
    <citation type="journal article" date="2014" name="PLoS Genet.">
        <title>Analysis of the Phlebiopsis gigantea genome, transcriptome and secretome provides insight into its pioneer colonization strategies of wood.</title>
        <authorList>
            <person name="Hori C."/>
            <person name="Ishida T."/>
            <person name="Igarashi K."/>
            <person name="Samejima M."/>
            <person name="Suzuki H."/>
            <person name="Master E."/>
            <person name="Ferreira P."/>
            <person name="Ruiz-Duenas F.J."/>
            <person name="Held B."/>
            <person name="Canessa P."/>
            <person name="Larrondo L.F."/>
            <person name="Schmoll M."/>
            <person name="Druzhinina I.S."/>
            <person name="Kubicek C.P."/>
            <person name="Gaskell J.A."/>
            <person name="Kersten P."/>
            <person name="St John F."/>
            <person name="Glasner J."/>
            <person name="Sabat G."/>
            <person name="Splinter BonDurant S."/>
            <person name="Syed K."/>
            <person name="Yadav J."/>
            <person name="Mgbeahuruike A.C."/>
            <person name="Kovalchuk A."/>
            <person name="Asiegbu F.O."/>
            <person name="Lackner G."/>
            <person name="Hoffmeister D."/>
            <person name="Rencoret J."/>
            <person name="Gutierrez A."/>
            <person name="Sun H."/>
            <person name="Lindquist E."/>
            <person name="Barry K."/>
            <person name="Riley R."/>
            <person name="Grigoriev I.V."/>
            <person name="Henrissat B."/>
            <person name="Kues U."/>
            <person name="Berka R.M."/>
            <person name="Martinez A.T."/>
            <person name="Covert S.F."/>
            <person name="Blanchette R.A."/>
            <person name="Cullen D."/>
        </authorList>
    </citation>
    <scope>NUCLEOTIDE SEQUENCE [LARGE SCALE GENOMIC DNA]</scope>
    <source>
        <strain evidence="8 9">11061_1 CR5-6</strain>
    </source>
</reference>
<dbReference type="AlphaFoldDB" id="A0A0C3S317"/>
<dbReference type="EMBL" id="KN840696">
    <property type="protein sequence ID" value="KIP02170.1"/>
    <property type="molecule type" value="Genomic_DNA"/>
</dbReference>
<name>A0A0C3S317_PHLG1</name>
<sequence>MSTLVDPLEGLNPTLYLVLGASAILLYTTLGSFNLRHIPTEGGSSLPLLSYVGAYHFIHDTAGVLQRGYNRYKGRVFKVALIDRWLVVINGKTLVDELQKMPDDKVSFMDAAADFIGLNHIFGPEVNADPFHVGVVRDKLTRNLVPLFGEIYDEIDAAFGELIPAKENKWIAVPAFATMRLAVARVSGRVFVGLPLCRSKGYLDLSLDFTRDVGKARNTLIWFPAFMRPLVGKTIANIDHRIHECLRFIGPTVVERMSEMDKYGKQWHDKPNDLLQWLIDEVKLRNQGPYEVARMLLMVNFAAIHTSSSSFTHAVYHIAAAPEYLVPLREEIERVIAEDGWTKTAIGKMWKLDSFMRESQRLNGVNTTSLLRKAQQPITLVDGTHIPKGTIIATPAMATHLDADNCDDPATFDPFRYYRQKTEDNSAVKHQFVTTSADYVAFGHGRHACPGRFFAANELKAMMAYLVLNYDVKLEEDGVRPENFYIGMTISPNPKATVLFKKRPATS</sequence>
<dbReference type="CDD" id="cd11041">
    <property type="entry name" value="CYP503A1-like"/>
    <property type="match status" value="1"/>
</dbReference>
<dbReference type="InterPro" id="IPR002403">
    <property type="entry name" value="Cyt_P450_E_grp-IV"/>
</dbReference>
<evidence type="ECO:0000313" key="8">
    <source>
        <dbReference type="EMBL" id="KIP02170.1"/>
    </source>
</evidence>
<gene>
    <name evidence="8" type="ORF">PHLGIDRAFT_20514</name>
</gene>
<evidence type="ECO:0000256" key="1">
    <source>
        <dbReference type="ARBA" id="ARBA00001971"/>
    </source>
</evidence>
<evidence type="ECO:0000256" key="7">
    <source>
        <dbReference type="RuleBase" id="RU000461"/>
    </source>
</evidence>
<dbReference type="GO" id="GO:0016705">
    <property type="term" value="F:oxidoreductase activity, acting on paired donors, with incorporation or reduction of molecular oxygen"/>
    <property type="evidence" value="ECO:0007669"/>
    <property type="project" value="InterPro"/>
</dbReference>
<dbReference type="OrthoDB" id="1844152at2759"/>
<dbReference type="Pfam" id="PF00067">
    <property type="entry name" value="p450"/>
    <property type="match status" value="1"/>
</dbReference>
<evidence type="ECO:0000256" key="6">
    <source>
        <dbReference type="PIRSR" id="PIRSR602403-1"/>
    </source>
</evidence>
<dbReference type="GO" id="GO:0020037">
    <property type="term" value="F:heme binding"/>
    <property type="evidence" value="ECO:0007669"/>
    <property type="project" value="InterPro"/>
</dbReference>
<dbReference type="PANTHER" id="PTHR46206">
    <property type="entry name" value="CYTOCHROME P450"/>
    <property type="match status" value="1"/>
</dbReference>
<evidence type="ECO:0008006" key="10">
    <source>
        <dbReference type="Google" id="ProtNLM"/>
    </source>
</evidence>
<dbReference type="SUPFAM" id="SSF48264">
    <property type="entry name" value="Cytochrome P450"/>
    <property type="match status" value="1"/>
</dbReference>
<dbReference type="STRING" id="745531.A0A0C3S317"/>
<evidence type="ECO:0000256" key="4">
    <source>
        <dbReference type="ARBA" id="ARBA00023002"/>
    </source>
</evidence>
<keyword evidence="6 7" id="KW-0349">Heme</keyword>
<keyword evidence="7" id="KW-0503">Monooxygenase</keyword>
<keyword evidence="5 6" id="KW-0408">Iron</keyword>
<evidence type="ECO:0000313" key="9">
    <source>
        <dbReference type="Proteomes" id="UP000053257"/>
    </source>
</evidence>
<evidence type="ECO:0000256" key="3">
    <source>
        <dbReference type="ARBA" id="ARBA00022723"/>
    </source>
</evidence>
<dbReference type="InterPro" id="IPR001128">
    <property type="entry name" value="Cyt_P450"/>
</dbReference>
<dbReference type="PRINTS" id="PR00465">
    <property type="entry name" value="EP450IV"/>
</dbReference>
<organism evidence="8 9">
    <name type="scientific">Phlebiopsis gigantea (strain 11061_1 CR5-6)</name>
    <name type="common">White-rot fungus</name>
    <name type="synonym">Peniophora gigantea</name>
    <dbReference type="NCBI Taxonomy" id="745531"/>
    <lineage>
        <taxon>Eukaryota</taxon>
        <taxon>Fungi</taxon>
        <taxon>Dikarya</taxon>
        <taxon>Basidiomycota</taxon>
        <taxon>Agaricomycotina</taxon>
        <taxon>Agaricomycetes</taxon>
        <taxon>Polyporales</taxon>
        <taxon>Phanerochaetaceae</taxon>
        <taxon>Phlebiopsis</taxon>
    </lineage>
</organism>
<keyword evidence="9" id="KW-1185">Reference proteome</keyword>
<dbReference type="HOGENOM" id="CLU_022195_0_2_1"/>
<proteinExistence type="inferred from homology"/>
<keyword evidence="3 6" id="KW-0479">Metal-binding</keyword>
<dbReference type="GO" id="GO:0004497">
    <property type="term" value="F:monooxygenase activity"/>
    <property type="evidence" value="ECO:0007669"/>
    <property type="project" value="UniProtKB-KW"/>
</dbReference>